<keyword evidence="2" id="KW-1185">Reference proteome</keyword>
<dbReference type="AlphaFoldDB" id="A0A164LZS1"/>
<accession>A0A164LZS1</accession>
<evidence type="ECO:0008006" key="3">
    <source>
        <dbReference type="Google" id="ProtNLM"/>
    </source>
</evidence>
<dbReference type="Proteomes" id="UP000076512">
    <property type="component" value="Unassembled WGS sequence"/>
</dbReference>
<reference evidence="1 2" key="1">
    <citation type="submission" date="2016-04" db="EMBL/GenBank/DDBJ databases">
        <authorList>
            <person name="Evans L.H."/>
            <person name="Alamgir A."/>
            <person name="Owens N."/>
            <person name="Weber N.D."/>
            <person name="Virtaneva K."/>
            <person name="Barbian K."/>
            <person name="Babar A."/>
            <person name="Rosenke K."/>
        </authorList>
    </citation>
    <scope>NUCLEOTIDE SEQUENCE [LARGE SCALE GENOMIC DNA]</scope>
    <source>
        <strain evidence="1 2">IFM 0406</strain>
    </source>
</reference>
<dbReference type="STRING" id="455432.AWN90_29505"/>
<sequence>MNDRANATGSLADRVAATFAGLVLGLRDHPLYNRLLRLEPDTTLPRLTVDAATPLAWAIDAAVTILGPDLPGDLDLLTARVEIIARTIHSMVLTPRGMIELDTEAQLIDFAYRHIAPIITAPLPTD</sequence>
<name>A0A164LZS1_9NOCA</name>
<dbReference type="OrthoDB" id="6077212at2"/>
<comment type="caution">
    <text evidence="1">The sequence shown here is derived from an EMBL/GenBank/DDBJ whole genome shotgun (WGS) entry which is preliminary data.</text>
</comment>
<protein>
    <recommendedName>
        <fullName evidence="3">Tetracyclin repressor-like C-terminal domain-containing protein</fullName>
    </recommendedName>
</protein>
<evidence type="ECO:0000313" key="2">
    <source>
        <dbReference type="Proteomes" id="UP000076512"/>
    </source>
</evidence>
<proteinExistence type="predicted"/>
<gene>
    <name evidence="1" type="ORF">AWN90_29505</name>
</gene>
<evidence type="ECO:0000313" key="1">
    <source>
        <dbReference type="EMBL" id="KZM72893.1"/>
    </source>
</evidence>
<dbReference type="EMBL" id="LWGR01000007">
    <property type="protein sequence ID" value="KZM72893.1"/>
    <property type="molecule type" value="Genomic_DNA"/>
</dbReference>
<organism evidence="1 2">
    <name type="scientific">Nocardia terpenica</name>
    <dbReference type="NCBI Taxonomy" id="455432"/>
    <lineage>
        <taxon>Bacteria</taxon>
        <taxon>Bacillati</taxon>
        <taxon>Actinomycetota</taxon>
        <taxon>Actinomycetes</taxon>
        <taxon>Mycobacteriales</taxon>
        <taxon>Nocardiaceae</taxon>
        <taxon>Nocardia</taxon>
    </lineage>
</organism>